<evidence type="ECO:0000256" key="2">
    <source>
        <dbReference type="ARBA" id="ARBA00010730"/>
    </source>
</evidence>
<dbReference type="PANTHER" id="PTHR31983:SF0">
    <property type="entry name" value="GLUCAN ENDO-1,3-BETA-D-GLUCOSIDASE 2"/>
    <property type="match status" value="1"/>
</dbReference>
<evidence type="ECO:0000256" key="4">
    <source>
        <dbReference type="ARBA" id="ARBA00022801"/>
    </source>
</evidence>
<proteinExistence type="inferred from homology"/>
<keyword evidence="5" id="KW-0119">Carbohydrate metabolism</keyword>
<dbReference type="Pfam" id="PF17652">
    <property type="entry name" value="Glyco_hydro81C"/>
    <property type="match status" value="1"/>
</dbReference>
<feature type="domain" description="Glycosyl hydrolase family 81 C-terminal" evidence="9">
    <location>
        <begin position="4"/>
        <end position="217"/>
    </location>
</feature>
<evidence type="ECO:0000256" key="6">
    <source>
        <dbReference type="ARBA" id="ARBA00023295"/>
    </source>
</evidence>
<keyword evidence="6" id="KW-0326">Glycosidase</keyword>
<keyword evidence="8" id="KW-0624">Polysaccharide degradation</keyword>
<evidence type="ECO:0000256" key="5">
    <source>
        <dbReference type="ARBA" id="ARBA00023277"/>
    </source>
</evidence>
<keyword evidence="11" id="KW-1185">Reference proteome</keyword>
<protein>
    <recommendedName>
        <fullName evidence="3">glucan endo-1,3-beta-D-glucosidase</fullName>
        <ecNumber evidence="3">3.2.1.39</ecNumber>
    </recommendedName>
</protein>
<reference evidence="10 11" key="1">
    <citation type="submission" date="2022-12" db="EMBL/GenBank/DDBJ databases">
        <title>Chromosome-level genome of Tegillarca granosa.</title>
        <authorList>
            <person name="Kim J."/>
        </authorList>
    </citation>
    <scope>NUCLEOTIDE SEQUENCE [LARGE SCALE GENOMIC DNA]</scope>
    <source>
        <strain evidence="10">Teg-2019</strain>
        <tissue evidence="10">Adductor muscle</tissue>
    </source>
</reference>
<dbReference type="EC" id="3.2.1.39" evidence="3"/>
<evidence type="ECO:0000313" key="11">
    <source>
        <dbReference type="Proteomes" id="UP001217089"/>
    </source>
</evidence>
<gene>
    <name evidence="10" type="ORF">KUTeg_009673</name>
</gene>
<dbReference type="PROSITE" id="PS52008">
    <property type="entry name" value="GH81"/>
    <property type="match status" value="1"/>
</dbReference>
<evidence type="ECO:0000313" key="10">
    <source>
        <dbReference type="EMBL" id="KAJ8312300.1"/>
    </source>
</evidence>
<evidence type="ECO:0000259" key="9">
    <source>
        <dbReference type="Pfam" id="PF17652"/>
    </source>
</evidence>
<dbReference type="InterPro" id="IPR040720">
    <property type="entry name" value="GH81_C"/>
</dbReference>
<organism evidence="10 11">
    <name type="scientific">Tegillarca granosa</name>
    <name type="common">Malaysian cockle</name>
    <name type="synonym">Anadara granosa</name>
    <dbReference type="NCBI Taxonomy" id="220873"/>
    <lineage>
        <taxon>Eukaryota</taxon>
        <taxon>Metazoa</taxon>
        <taxon>Spiralia</taxon>
        <taxon>Lophotrochozoa</taxon>
        <taxon>Mollusca</taxon>
        <taxon>Bivalvia</taxon>
        <taxon>Autobranchia</taxon>
        <taxon>Pteriomorphia</taxon>
        <taxon>Arcoida</taxon>
        <taxon>Arcoidea</taxon>
        <taxon>Arcidae</taxon>
        <taxon>Tegillarca</taxon>
    </lineage>
</organism>
<accession>A0ABQ9F9N8</accession>
<comment type="catalytic activity">
    <reaction evidence="1">
        <text>Hydrolysis of (1-&gt;3)-beta-D-glucosidic linkages in (1-&gt;3)-beta-D-glucans.</text>
        <dbReference type="EC" id="3.2.1.39"/>
    </reaction>
</comment>
<dbReference type="InterPro" id="IPR005200">
    <property type="entry name" value="Endo-beta-glucanase"/>
</dbReference>
<dbReference type="Proteomes" id="UP001217089">
    <property type="component" value="Unassembled WGS sequence"/>
</dbReference>
<dbReference type="PANTHER" id="PTHR31983">
    <property type="entry name" value="ENDO-1,3(4)-BETA-GLUCANASE 1"/>
    <property type="match status" value="1"/>
</dbReference>
<dbReference type="EMBL" id="JARBDR010000440">
    <property type="protein sequence ID" value="KAJ8312300.1"/>
    <property type="molecule type" value="Genomic_DNA"/>
</dbReference>
<sequence>MPYFQYDTVWGGMFLRGTDGDLAYYTDFGFPYYNDHHFHLGYFLYAIAYYAKHHSDWANTHKHRIYALARDVGNPSYKDTFFPVARQKDIYLGFSWATGIVPGSRQEESSSEALNCYHALAALGDAYNDDVLKHTGQAMEITSVREYWHVRDHNENNFPPLLQDFGAVGMIAEGNFYVYTLNWGCAPNVFPMRHGCLVGIQVIPITAVSKYWMDRVWIYPFQ</sequence>
<evidence type="ECO:0000256" key="7">
    <source>
        <dbReference type="ARBA" id="ARBA00023316"/>
    </source>
</evidence>
<evidence type="ECO:0000256" key="1">
    <source>
        <dbReference type="ARBA" id="ARBA00000382"/>
    </source>
</evidence>
<comment type="similarity">
    <text evidence="2">Belongs to the glycosyl hydrolase 81 family.</text>
</comment>
<evidence type="ECO:0000256" key="8">
    <source>
        <dbReference type="ARBA" id="ARBA00023326"/>
    </source>
</evidence>
<keyword evidence="4" id="KW-0378">Hydrolase</keyword>
<evidence type="ECO:0000256" key="3">
    <source>
        <dbReference type="ARBA" id="ARBA00012780"/>
    </source>
</evidence>
<comment type="caution">
    <text evidence="10">The sequence shown here is derived from an EMBL/GenBank/DDBJ whole genome shotgun (WGS) entry which is preliminary data.</text>
</comment>
<name>A0ABQ9F9N8_TEGGR</name>
<keyword evidence="7" id="KW-0961">Cell wall biogenesis/degradation</keyword>